<dbReference type="InterPro" id="IPR000182">
    <property type="entry name" value="GNAT_dom"/>
</dbReference>
<dbReference type="InterPro" id="IPR016181">
    <property type="entry name" value="Acyl_CoA_acyltransferase"/>
</dbReference>
<sequence length="239" mass="27138">MPAPERFTITGCTVADGPALSANNMTAFWANPWWRLTWRHRTLEYHILQASKILTRNLLDNRETMRHEKAIDPETGRLLGYARWYVPPAYATTADGAPVWPEGVVPGVDSEEEAEIRRLAEEAHWDPNTEPDVLDVTVDALRDEVLKDRTFMRLEYLAVHPDNQRKGIGTALVKSGLKQADKLGLDVFIQALEDGVNVYGRMGFEIQKEITQDDSMFGGTGRHYTCMMTYEQKKPQTDT</sequence>
<reference evidence="2 3" key="1">
    <citation type="journal article" date="2024" name="IMA Fungus">
        <title>Apiospora arundinis, a panoply of carbohydrate-active enzymes and secondary metabolites.</title>
        <authorList>
            <person name="Sorensen T."/>
            <person name="Petersen C."/>
            <person name="Muurmann A.T."/>
            <person name="Christiansen J.V."/>
            <person name="Brundto M.L."/>
            <person name="Overgaard C.K."/>
            <person name="Boysen A.T."/>
            <person name="Wollenberg R.D."/>
            <person name="Larsen T.O."/>
            <person name="Sorensen J.L."/>
            <person name="Nielsen K.L."/>
            <person name="Sondergaard T.E."/>
        </authorList>
    </citation>
    <scope>NUCLEOTIDE SEQUENCE [LARGE SCALE GENOMIC DNA]</scope>
    <source>
        <strain evidence="2 3">AAU 773</strain>
    </source>
</reference>
<accession>A0ABR2J7S7</accession>
<dbReference type="CDD" id="cd04301">
    <property type="entry name" value="NAT_SF"/>
    <property type="match status" value="1"/>
</dbReference>
<dbReference type="EMBL" id="JAPCWZ010000003">
    <property type="protein sequence ID" value="KAK8873487.1"/>
    <property type="molecule type" value="Genomic_DNA"/>
</dbReference>
<dbReference type="PANTHER" id="PTHR42791:SF2">
    <property type="entry name" value="N-ACETYLTRANSFERASE DOMAIN-CONTAINING PROTEIN"/>
    <property type="match status" value="1"/>
</dbReference>
<feature type="domain" description="N-acetyltransferase" evidence="1">
    <location>
        <begin position="86"/>
        <end position="231"/>
    </location>
</feature>
<evidence type="ECO:0000313" key="2">
    <source>
        <dbReference type="EMBL" id="KAK8873487.1"/>
    </source>
</evidence>
<dbReference type="SUPFAM" id="SSF55729">
    <property type="entry name" value="Acyl-CoA N-acyltransferases (Nat)"/>
    <property type="match status" value="1"/>
</dbReference>
<dbReference type="InterPro" id="IPR052523">
    <property type="entry name" value="Trichothecene_AcTrans"/>
</dbReference>
<organism evidence="2 3">
    <name type="scientific">Apiospora arundinis</name>
    <dbReference type="NCBI Taxonomy" id="335852"/>
    <lineage>
        <taxon>Eukaryota</taxon>
        <taxon>Fungi</taxon>
        <taxon>Dikarya</taxon>
        <taxon>Ascomycota</taxon>
        <taxon>Pezizomycotina</taxon>
        <taxon>Sordariomycetes</taxon>
        <taxon>Xylariomycetidae</taxon>
        <taxon>Amphisphaeriales</taxon>
        <taxon>Apiosporaceae</taxon>
        <taxon>Apiospora</taxon>
    </lineage>
</organism>
<protein>
    <submittedName>
        <fullName evidence="2">Acyl-CoA N-acyltransferase</fullName>
    </submittedName>
</protein>
<dbReference type="Pfam" id="PF13673">
    <property type="entry name" value="Acetyltransf_10"/>
    <property type="match status" value="1"/>
</dbReference>
<evidence type="ECO:0000313" key="3">
    <source>
        <dbReference type="Proteomes" id="UP001390339"/>
    </source>
</evidence>
<keyword evidence="3" id="KW-1185">Reference proteome</keyword>
<gene>
    <name evidence="2" type="ORF">PGQ11_004001</name>
</gene>
<comment type="caution">
    <text evidence="2">The sequence shown here is derived from an EMBL/GenBank/DDBJ whole genome shotgun (WGS) entry which is preliminary data.</text>
</comment>
<dbReference type="Gene3D" id="3.40.630.30">
    <property type="match status" value="1"/>
</dbReference>
<evidence type="ECO:0000259" key="1">
    <source>
        <dbReference type="PROSITE" id="PS51186"/>
    </source>
</evidence>
<dbReference type="PANTHER" id="PTHR42791">
    <property type="entry name" value="GNAT FAMILY ACETYLTRANSFERASE"/>
    <property type="match status" value="1"/>
</dbReference>
<dbReference type="Proteomes" id="UP001390339">
    <property type="component" value="Unassembled WGS sequence"/>
</dbReference>
<proteinExistence type="predicted"/>
<name>A0ABR2J7S7_9PEZI</name>
<dbReference type="PROSITE" id="PS51186">
    <property type="entry name" value="GNAT"/>
    <property type="match status" value="1"/>
</dbReference>